<evidence type="ECO:0000313" key="2">
    <source>
        <dbReference type="Proteomes" id="UP000243463"/>
    </source>
</evidence>
<dbReference type="Proteomes" id="UP000243463">
    <property type="component" value="Unassembled WGS sequence"/>
</dbReference>
<protein>
    <submittedName>
        <fullName evidence="1">Uncharacterized protein</fullName>
    </submittedName>
</protein>
<reference evidence="2" key="1">
    <citation type="submission" date="2017-06" db="EMBL/GenBank/DDBJ databases">
        <authorList>
            <person name="Varghese N."/>
            <person name="Submissions S."/>
        </authorList>
    </citation>
    <scope>NUCLEOTIDE SEQUENCE [LARGE SCALE GENOMIC DNA]</scope>
    <source>
        <strain evidence="2">ANC 5114</strain>
    </source>
</reference>
<name>A0A217EEJ4_9GAMM</name>
<organism evidence="1 2">
    <name type="scientific">Acinetobacter apis</name>
    <dbReference type="NCBI Taxonomy" id="1229165"/>
    <lineage>
        <taxon>Bacteria</taxon>
        <taxon>Pseudomonadati</taxon>
        <taxon>Pseudomonadota</taxon>
        <taxon>Gammaproteobacteria</taxon>
        <taxon>Moraxellales</taxon>
        <taxon>Moraxellaceae</taxon>
        <taxon>Acinetobacter</taxon>
    </lineage>
</organism>
<evidence type="ECO:0000313" key="1">
    <source>
        <dbReference type="EMBL" id="SNQ28606.1"/>
    </source>
</evidence>
<dbReference type="EMBL" id="FZLN01000001">
    <property type="protein sequence ID" value="SNQ28606.1"/>
    <property type="molecule type" value="Genomic_DNA"/>
</dbReference>
<proteinExistence type="predicted"/>
<gene>
    <name evidence="1" type="ORF">SAMN05444584_0530</name>
</gene>
<keyword evidence="2" id="KW-1185">Reference proteome</keyword>
<dbReference type="AlphaFoldDB" id="A0A217EEJ4"/>
<accession>A0A217EEJ4</accession>
<sequence length="94" mass="10941">MKEEVIDQMIERKGEGMKTVVKYIVLKSKEYQLGHPLHEEEIDANSDYFDQLPEQIEYQNLTFQVLSKELNRLKKTGDAEETQTIKVKLVALAD</sequence>